<reference evidence="2" key="1">
    <citation type="submission" date="2013-08" db="EMBL/GenBank/DDBJ databases">
        <title>Gene expansion shapes genome architecture in the human pathogen Lichtheimia corymbifera: an evolutionary genomics analysis in the ancient terrestrial Mucorales (Mucoromycotina).</title>
        <authorList>
            <person name="Schwartze V.U."/>
            <person name="Winter S."/>
            <person name="Shelest E."/>
            <person name="Marcet-Houben M."/>
            <person name="Horn F."/>
            <person name="Wehner S."/>
            <person name="Hoffmann K."/>
            <person name="Riege K."/>
            <person name="Sammeth M."/>
            <person name="Nowrousian M."/>
            <person name="Valiante V."/>
            <person name="Linde J."/>
            <person name="Jacobsen I.D."/>
            <person name="Marz M."/>
            <person name="Brakhage A.A."/>
            <person name="Gabaldon T."/>
            <person name="Bocker S."/>
            <person name="Voigt K."/>
        </authorList>
    </citation>
    <scope>NUCLEOTIDE SEQUENCE [LARGE SCALE GENOMIC DNA]</scope>
    <source>
        <strain evidence="2">FSU 9682</strain>
    </source>
</reference>
<evidence type="ECO:0000313" key="3">
    <source>
        <dbReference type="Proteomes" id="UP000027586"/>
    </source>
</evidence>
<gene>
    <name evidence="2" type="ORF">LCOR_06303.1</name>
</gene>
<evidence type="ECO:0000256" key="1">
    <source>
        <dbReference type="SAM" id="MobiDB-lite"/>
    </source>
</evidence>
<organism evidence="2 3">
    <name type="scientific">Lichtheimia corymbifera JMRC:FSU:9682</name>
    <dbReference type="NCBI Taxonomy" id="1263082"/>
    <lineage>
        <taxon>Eukaryota</taxon>
        <taxon>Fungi</taxon>
        <taxon>Fungi incertae sedis</taxon>
        <taxon>Mucoromycota</taxon>
        <taxon>Mucoromycotina</taxon>
        <taxon>Mucoromycetes</taxon>
        <taxon>Mucorales</taxon>
        <taxon>Lichtheimiaceae</taxon>
        <taxon>Lichtheimia</taxon>
    </lineage>
</organism>
<protein>
    <submittedName>
        <fullName evidence="2">Uncharacterized protein</fullName>
    </submittedName>
</protein>
<comment type="caution">
    <text evidence="2">The sequence shown here is derived from an EMBL/GenBank/DDBJ whole genome shotgun (WGS) entry which is preliminary data.</text>
</comment>
<keyword evidence="3" id="KW-1185">Reference proteome</keyword>
<dbReference type="VEuPathDB" id="FungiDB:LCOR_06303.1"/>
<sequence length="131" mass="14843">MGRHKITIVQALDLHMRLDIRVITTADEVKFDALTGEAATTKEKYFCDKLKSVLATKCHMNHFIRTTTLTATDIKQIRMSIIQIMGTSCQKSNEAHRQKRALHGGQDLTLPQPKKPSRSCGKMESKSFWKA</sequence>
<evidence type="ECO:0000313" key="2">
    <source>
        <dbReference type="EMBL" id="CDH55126.1"/>
    </source>
</evidence>
<dbReference type="AlphaFoldDB" id="A0A068S1M9"/>
<feature type="region of interest" description="Disordered" evidence="1">
    <location>
        <begin position="93"/>
        <end position="131"/>
    </location>
</feature>
<proteinExistence type="predicted"/>
<dbReference type="OrthoDB" id="2290147at2759"/>
<accession>A0A068S1M9</accession>
<name>A0A068S1M9_9FUNG</name>
<feature type="compositionally biased region" description="Basic and acidic residues" evidence="1">
    <location>
        <begin position="121"/>
        <end position="131"/>
    </location>
</feature>
<dbReference type="EMBL" id="CBTN010000027">
    <property type="protein sequence ID" value="CDH55126.1"/>
    <property type="molecule type" value="Genomic_DNA"/>
</dbReference>
<dbReference type="Proteomes" id="UP000027586">
    <property type="component" value="Unassembled WGS sequence"/>
</dbReference>